<reference evidence="12 13" key="1">
    <citation type="submission" date="2024-06" db="EMBL/GenBank/DDBJ databases">
        <title>Pontibacter populi HYL7-15.</title>
        <authorList>
            <person name="Kim M.K."/>
        </authorList>
    </citation>
    <scope>NUCLEOTIDE SEQUENCE [LARGE SCALE GENOMIC DNA]</scope>
    <source>
        <strain evidence="12 13">HYL7-15</strain>
    </source>
</reference>
<comment type="cofactor">
    <cofactor evidence="7">
        <name>Mg(2+)</name>
        <dbReference type="ChEBI" id="CHEBI:18420"/>
    </cofactor>
</comment>
<evidence type="ECO:0000256" key="5">
    <source>
        <dbReference type="ARBA" id="ARBA00023306"/>
    </source>
</evidence>
<dbReference type="InterPro" id="IPR013221">
    <property type="entry name" value="Mur_ligase_cen"/>
</dbReference>
<feature type="binding site" evidence="7">
    <location>
        <begin position="153"/>
        <end position="154"/>
    </location>
    <ligand>
        <name>UDP-N-acetyl-alpha-D-muramoyl-L-alanyl-D-glutamate</name>
        <dbReference type="ChEBI" id="CHEBI:83900"/>
    </ligand>
</feature>
<feature type="binding site" evidence="7">
    <location>
        <position position="30"/>
    </location>
    <ligand>
        <name>UDP-N-acetyl-alpha-D-muramoyl-L-alanyl-D-glutamate</name>
        <dbReference type="ChEBI" id="CHEBI:83900"/>
    </ligand>
</feature>
<feature type="binding site" evidence="7">
    <location>
        <position position="378"/>
    </location>
    <ligand>
        <name>meso-2,6-diaminopimelate</name>
        <dbReference type="ChEBI" id="CHEBI:57791"/>
    </ligand>
</feature>
<dbReference type="Proteomes" id="UP001476807">
    <property type="component" value="Unassembled WGS sequence"/>
</dbReference>
<evidence type="ECO:0000256" key="7">
    <source>
        <dbReference type="HAMAP-Rule" id="MF_00208"/>
    </source>
</evidence>
<comment type="function">
    <text evidence="7">Catalyzes the addition of meso-diaminopimelic acid to the nucleotide precursor UDP-N-acetylmuramoyl-L-alanyl-D-glutamate (UMAG) in the biosynthesis of bacterial cell-wall peptidoglycan.</text>
</comment>
<dbReference type="InterPro" id="IPR004101">
    <property type="entry name" value="Mur_ligase_C"/>
</dbReference>
<evidence type="ECO:0000256" key="2">
    <source>
        <dbReference type="ARBA" id="ARBA00022618"/>
    </source>
</evidence>
<keyword evidence="7" id="KW-0547">Nucleotide-binding</keyword>
<comment type="subcellular location">
    <subcellularLocation>
        <location evidence="7 8">Cytoplasm</location>
    </subcellularLocation>
</comment>
<dbReference type="GO" id="GO:0008765">
    <property type="term" value="F:UDP-N-acetylmuramoylalanyl-D-glutamate-2,6-diaminopimelate ligase activity"/>
    <property type="evidence" value="ECO:0007669"/>
    <property type="project" value="UniProtKB-EC"/>
</dbReference>
<dbReference type="RefSeq" id="WP_350411474.1">
    <property type="nucleotide sequence ID" value="NZ_JBEOKT010000004.1"/>
</dbReference>
<feature type="binding site" evidence="7">
    <location>
        <position position="186"/>
    </location>
    <ligand>
        <name>UDP-N-acetyl-alpha-D-muramoyl-L-alanyl-D-glutamate</name>
        <dbReference type="ChEBI" id="CHEBI:83900"/>
    </ligand>
</feature>
<evidence type="ECO:0000313" key="12">
    <source>
        <dbReference type="EMBL" id="MER2997102.1"/>
    </source>
</evidence>
<feature type="binding site" evidence="7">
    <location>
        <begin position="402"/>
        <end position="405"/>
    </location>
    <ligand>
        <name>meso-2,6-diaminopimelate</name>
        <dbReference type="ChEBI" id="CHEBI:57791"/>
    </ligand>
</feature>
<name>A0ABV1RRT7_9BACT</name>
<keyword evidence="13" id="KW-1185">Reference proteome</keyword>
<dbReference type="SUPFAM" id="SSF53623">
    <property type="entry name" value="MurD-like peptide ligases, catalytic domain"/>
    <property type="match status" value="1"/>
</dbReference>
<comment type="caution">
    <text evidence="12">The sequence shown here is derived from an EMBL/GenBank/DDBJ whole genome shotgun (WGS) entry which is preliminary data.</text>
</comment>
<dbReference type="PANTHER" id="PTHR23135:SF4">
    <property type="entry name" value="UDP-N-ACETYLMURAMOYL-L-ALANYL-D-GLUTAMATE--2,6-DIAMINOPIMELATE LIGASE MURE HOMOLOG, CHLOROPLASTIC"/>
    <property type="match status" value="1"/>
</dbReference>
<dbReference type="NCBIfam" id="NF001126">
    <property type="entry name" value="PRK00139.1-4"/>
    <property type="match status" value="1"/>
</dbReference>
<evidence type="ECO:0000259" key="11">
    <source>
        <dbReference type="Pfam" id="PF08245"/>
    </source>
</evidence>
<feature type="binding site" evidence="7">
    <location>
        <position position="188"/>
    </location>
    <ligand>
        <name>UDP-N-acetyl-alpha-D-muramoyl-L-alanyl-D-glutamate</name>
        <dbReference type="ChEBI" id="CHEBI:83900"/>
    </ligand>
</feature>
<keyword evidence="3 7" id="KW-0133">Cell shape</keyword>
<dbReference type="SUPFAM" id="SSF53244">
    <property type="entry name" value="MurD-like peptide ligases, peptide-binding domain"/>
    <property type="match status" value="1"/>
</dbReference>
<keyword evidence="4 7" id="KW-0573">Peptidoglycan synthesis</keyword>
<dbReference type="InterPro" id="IPR035911">
    <property type="entry name" value="MurE/MurF_N"/>
</dbReference>
<evidence type="ECO:0000259" key="9">
    <source>
        <dbReference type="Pfam" id="PF01225"/>
    </source>
</evidence>
<proteinExistence type="inferred from homology"/>
<dbReference type="InterPro" id="IPR036615">
    <property type="entry name" value="Mur_ligase_C_dom_sf"/>
</dbReference>
<keyword evidence="7 12" id="KW-0436">Ligase</keyword>
<evidence type="ECO:0000256" key="8">
    <source>
        <dbReference type="RuleBase" id="RU004135"/>
    </source>
</evidence>
<keyword evidence="5 7" id="KW-0131">Cell cycle</keyword>
<dbReference type="Gene3D" id="3.40.1190.10">
    <property type="entry name" value="Mur-like, catalytic domain"/>
    <property type="match status" value="1"/>
</dbReference>
<evidence type="ECO:0000256" key="4">
    <source>
        <dbReference type="ARBA" id="ARBA00022984"/>
    </source>
</evidence>
<dbReference type="EC" id="6.3.2.13" evidence="7"/>
<dbReference type="Gene3D" id="3.90.190.20">
    <property type="entry name" value="Mur ligase, C-terminal domain"/>
    <property type="match status" value="1"/>
</dbReference>
<accession>A0ABV1RRT7</accession>
<dbReference type="SUPFAM" id="SSF63418">
    <property type="entry name" value="MurE/MurF N-terminal domain"/>
    <property type="match status" value="1"/>
</dbReference>
<dbReference type="Gene3D" id="3.40.1390.10">
    <property type="entry name" value="MurE/MurF, N-terminal domain"/>
    <property type="match status" value="1"/>
</dbReference>
<comment type="caution">
    <text evidence="7">Lacks conserved residue(s) required for the propagation of feature annotation.</text>
</comment>
<comment type="pathway">
    <text evidence="7 8">Cell wall biogenesis; peptidoglycan biosynthesis.</text>
</comment>
<dbReference type="NCBIfam" id="TIGR01085">
    <property type="entry name" value="murE"/>
    <property type="match status" value="1"/>
</dbReference>
<feature type="binding site" evidence="7">
    <location>
        <position position="459"/>
    </location>
    <ligand>
        <name>meso-2,6-diaminopimelate</name>
        <dbReference type="ChEBI" id="CHEBI:57791"/>
    </ligand>
</feature>
<feature type="domain" description="Mur ligase N-terminal catalytic" evidence="9">
    <location>
        <begin position="23"/>
        <end position="97"/>
    </location>
</feature>
<feature type="domain" description="Mur ligase C-terminal" evidence="10">
    <location>
        <begin position="327"/>
        <end position="457"/>
    </location>
</feature>
<feature type="binding site" evidence="7">
    <location>
        <begin position="111"/>
        <end position="117"/>
    </location>
    <ligand>
        <name>ATP</name>
        <dbReference type="ChEBI" id="CHEBI:30616"/>
    </ligand>
</feature>
<dbReference type="InterPro" id="IPR000713">
    <property type="entry name" value="Mur_ligase_N"/>
</dbReference>
<dbReference type="EMBL" id="JBEOKT010000004">
    <property type="protein sequence ID" value="MER2997102.1"/>
    <property type="molecule type" value="Genomic_DNA"/>
</dbReference>
<organism evidence="12 13">
    <name type="scientific">Pontibacter populi</name>
    <dbReference type="NCBI Taxonomy" id="890055"/>
    <lineage>
        <taxon>Bacteria</taxon>
        <taxon>Pseudomonadati</taxon>
        <taxon>Bacteroidota</taxon>
        <taxon>Cytophagia</taxon>
        <taxon>Cytophagales</taxon>
        <taxon>Hymenobacteraceae</taxon>
        <taxon>Pontibacter</taxon>
    </lineage>
</organism>
<dbReference type="InterPro" id="IPR005761">
    <property type="entry name" value="UDP-N-AcMur-Glu-dNH2Pim_ligase"/>
</dbReference>
<evidence type="ECO:0000256" key="6">
    <source>
        <dbReference type="ARBA" id="ARBA00023316"/>
    </source>
</evidence>
<feature type="domain" description="Mur ligase central" evidence="11">
    <location>
        <begin position="109"/>
        <end position="305"/>
    </location>
</feature>
<comment type="PTM">
    <text evidence="7">Carboxylation is probably crucial for Mg(2+) binding and, consequently, for the gamma-phosphate positioning of ATP.</text>
</comment>
<keyword evidence="6 7" id="KW-0961">Cell wall biogenesis/degradation</keyword>
<feature type="short sequence motif" description="Meso-diaminopimelate recognition motif" evidence="7">
    <location>
        <begin position="402"/>
        <end position="405"/>
    </location>
</feature>
<evidence type="ECO:0000259" key="10">
    <source>
        <dbReference type="Pfam" id="PF02875"/>
    </source>
</evidence>
<feature type="binding site" evidence="7">
    <location>
        <position position="180"/>
    </location>
    <ligand>
        <name>UDP-N-acetyl-alpha-D-muramoyl-L-alanyl-D-glutamate</name>
        <dbReference type="ChEBI" id="CHEBI:83900"/>
    </ligand>
</feature>
<dbReference type="HAMAP" id="MF_00208">
    <property type="entry name" value="MurE"/>
    <property type="match status" value="1"/>
</dbReference>
<sequence>MQLQTLLHNVQVLNTIGPLDVPVESITFDSRKVQAGVLFVAVRGVQADGHAYITKAAEANAVAIVCEELPEEKKADVTYVLVKDSAEALGQMASNFYDNPSAKLKLVGVTGTNGKTTSVTLLHKLFRELGYHVGLLSTVQNQIDEEIIPSTHTTPDAVTLNELLAKMVKAGCTHCFMEVSSHAMVQQRVAGLTFAGGVFTNITHDHLDYHGSFDEYIKAKKSFFDMLPKGAFALVNADDKRGSVMVQNTKASIHEFSLRKATEFKARIIDNTIQGLHLDIDGNEIWCKLIGAFNAYNLLGAYGVAVLLGEDPTETLTILSALDSAAGRFDYIVSDAQITGIVDYAHTPDALENVLNTIQQIRTPVQKVITIVGCGGNRDAAKRPVMADIACRLSDKVILTSDNPRFEEPQTILADMQKGVKPLDYKKTLSVLDRKEAIKTACMLAEPNDIILVAGKGHETYQEIQGVKYPFDDKQVLQETFQQLGK</sequence>
<dbReference type="Pfam" id="PF01225">
    <property type="entry name" value="Mur_ligase"/>
    <property type="match status" value="1"/>
</dbReference>
<keyword evidence="7" id="KW-0067">ATP-binding</keyword>
<gene>
    <name evidence="7" type="primary">murE</name>
    <name evidence="12" type="ORF">ABS362_06055</name>
</gene>
<dbReference type="Pfam" id="PF08245">
    <property type="entry name" value="Mur_ligase_M"/>
    <property type="match status" value="1"/>
</dbReference>
<evidence type="ECO:0000313" key="13">
    <source>
        <dbReference type="Proteomes" id="UP001476807"/>
    </source>
</evidence>
<keyword evidence="2 7" id="KW-0132">Cell division</keyword>
<comment type="similarity">
    <text evidence="1 7">Belongs to the MurCDEF family. MurE subfamily.</text>
</comment>
<protein>
    <recommendedName>
        <fullName evidence="7">UDP-N-acetylmuramoyl-L-alanyl-D-glutamate--2,6-diaminopimelate ligase</fullName>
        <ecNumber evidence="7">6.3.2.13</ecNumber>
    </recommendedName>
    <alternativeName>
        <fullName evidence="7">Meso-A2pm-adding enzyme</fullName>
    </alternativeName>
    <alternativeName>
        <fullName evidence="7">Meso-diaminopimelate-adding enzyme</fullName>
    </alternativeName>
    <alternativeName>
        <fullName evidence="7">UDP-MurNAc-L-Ala-D-Glu:meso-diaminopimelate ligase</fullName>
    </alternativeName>
    <alternativeName>
        <fullName evidence="7">UDP-MurNAc-tripeptide synthetase</fullName>
    </alternativeName>
    <alternativeName>
        <fullName evidence="7">UDP-N-acetylmuramyl-tripeptide synthetase</fullName>
    </alternativeName>
</protein>
<keyword evidence="7" id="KW-0963">Cytoplasm</keyword>
<feature type="binding site" evidence="7">
    <location>
        <position position="455"/>
    </location>
    <ligand>
        <name>meso-2,6-diaminopimelate</name>
        <dbReference type="ChEBI" id="CHEBI:57791"/>
    </ligand>
</feature>
<evidence type="ECO:0000256" key="3">
    <source>
        <dbReference type="ARBA" id="ARBA00022960"/>
    </source>
</evidence>
<dbReference type="InterPro" id="IPR036565">
    <property type="entry name" value="Mur-like_cat_sf"/>
</dbReference>
<keyword evidence="7" id="KW-0460">Magnesium</keyword>
<dbReference type="Pfam" id="PF02875">
    <property type="entry name" value="Mur_ligase_C"/>
    <property type="match status" value="1"/>
</dbReference>
<dbReference type="PANTHER" id="PTHR23135">
    <property type="entry name" value="MUR LIGASE FAMILY MEMBER"/>
    <property type="match status" value="1"/>
</dbReference>
<comment type="catalytic activity">
    <reaction evidence="7">
        <text>UDP-N-acetyl-alpha-D-muramoyl-L-alanyl-D-glutamate + meso-2,6-diaminopimelate + ATP = UDP-N-acetyl-alpha-D-muramoyl-L-alanyl-gamma-D-glutamyl-meso-2,6-diaminopimelate + ADP + phosphate + H(+)</text>
        <dbReference type="Rhea" id="RHEA:23676"/>
        <dbReference type="ChEBI" id="CHEBI:15378"/>
        <dbReference type="ChEBI" id="CHEBI:30616"/>
        <dbReference type="ChEBI" id="CHEBI:43474"/>
        <dbReference type="ChEBI" id="CHEBI:57791"/>
        <dbReference type="ChEBI" id="CHEBI:83900"/>
        <dbReference type="ChEBI" id="CHEBI:83905"/>
        <dbReference type="ChEBI" id="CHEBI:456216"/>
        <dbReference type="EC" id="6.3.2.13"/>
    </reaction>
</comment>
<feature type="modified residue" description="N6-carboxylysine" evidence="7">
    <location>
        <position position="220"/>
    </location>
</feature>
<evidence type="ECO:0000256" key="1">
    <source>
        <dbReference type="ARBA" id="ARBA00005898"/>
    </source>
</evidence>